<evidence type="ECO:0000256" key="1">
    <source>
        <dbReference type="SAM" id="Phobius"/>
    </source>
</evidence>
<dbReference type="EMBL" id="JANAVB010042619">
    <property type="protein sequence ID" value="KAJ6793857.1"/>
    <property type="molecule type" value="Genomic_DNA"/>
</dbReference>
<feature type="transmembrane region" description="Helical" evidence="1">
    <location>
        <begin position="21"/>
        <end position="40"/>
    </location>
</feature>
<evidence type="ECO:0000313" key="3">
    <source>
        <dbReference type="Proteomes" id="UP001140949"/>
    </source>
</evidence>
<evidence type="ECO:0000313" key="2">
    <source>
        <dbReference type="EMBL" id="KAJ6793857.1"/>
    </source>
</evidence>
<name>A0AAX6DPZ8_IRIPA</name>
<reference evidence="2" key="1">
    <citation type="journal article" date="2023" name="GigaByte">
        <title>Genome assembly of the bearded iris, Iris pallida Lam.</title>
        <authorList>
            <person name="Bruccoleri R.E."/>
            <person name="Oakeley E.J."/>
            <person name="Faust A.M.E."/>
            <person name="Altorfer M."/>
            <person name="Dessus-Babus S."/>
            <person name="Burckhardt D."/>
            <person name="Oertli M."/>
            <person name="Naumann U."/>
            <person name="Petersen F."/>
            <person name="Wong J."/>
        </authorList>
    </citation>
    <scope>NUCLEOTIDE SEQUENCE</scope>
    <source>
        <strain evidence="2">GSM-AAB239-AS_SAM_17_03QT</strain>
    </source>
</reference>
<keyword evidence="1" id="KW-1133">Transmembrane helix</keyword>
<dbReference type="AlphaFoldDB" id="A0AAX6DPZ8"/>
<reference evidence="2" key="2">
    <citation type="submission" date="2023-04" db="EMBL/GenBank/DDBJ databases">
        <authorList>
            <person name="Bruccoleri R.E."/>
            <person name="Oakeley E.J."/>
            <person name="Faust A.-M."/>
            <person name="Dessus-Babus S."/>
            <person name="Altorfer M."/>
            <person name="Burckhardt D."/>
            <person name="Oertli M."/>
            <person name="Naumann U."/>
            <person name="Petersen F."/>
            <person name="Wong J."/>
        </authorList>
    </citation>
    <scope>NUCLEOTIDE SEQUENCE</scope>
    <source>
        <strain evidence="2">GSM-AAB239-AS_SAM_17_03QT</strain>
        <tissue evidence="2">Leaf</tissue>
    </source>
</reference>
<organism evidence="2 3">
    <name type="scientific">Iris pallida</name>
    <name type="common">Sweet iris</name>
    <dbReference type="NCBI Taxonomy" id="29817"/>
    <lineage>
        <taxon>Eukaryota</taxon>
        <taxon>Viridiplantae</taxon>
        <taxon>Streptophyta</taxon>
        <taxon>Embryophyta</taxon>
        <taxon>Tracheophyta</taxon>
        <taxon>Spermatophyta</taxon>
        <taxon>Magnoliopsida</taxon>
        <taxon>Liliopsida</taxon>
        <taxon>Asparagales</taxon>
        <taxon>Iridaceae</taxon>
        <taxon>Iridoideae</taxon>
        <taxon>Irideae</taxon>
        <taxon>Iris</taxon>
    </lineage>
</organism>
<accession>A0AAX6DPZ8</accession>
<feature type="transmembrane region" description="Helical" evidence="1">
    <location>
        <begin position="52"/>
        <end position="72"/>
    </location>
</feature>
<comment type="caution">
    <text evidence="2">The sequence shown here is derived from an EMBL/GenBank/DDBJ whole genome shotgun (WGS) entry which is preliminary data.</text>
</comment>
<gene>
    <name evidence="2" type="ORF">M6B38_233940</name>
</gene>
<keyword evidence="3" id="KW-1185">Reference proteome</keyword>
<keyword evidence="1" id="KW-0812">Transmembrane</keyword>
<dbReference type="Proteomes" id="UP001140949">
    <property type="component" value="Unassembled WGS sequence"/>
</dbReference>
<sequence length="75" mass="8944">MRSSSSFESSSHGNFEQRRELFRALLSFFGLKIFKFYPNISFLLCFLECESFSFVETLIFLFLQLLMELWSLHLS</sequence>
<proteinExistence type="predicted"/>
<protein>
    <submittedName>
        <fullName evidence="2">Phosphatase subunit g4-1 isoform X3</fullName>
    </submittedName>
</protein>
<keyword evidence="1" id="KW-0472">Membrane</keyword>